<feature type="transmembrane region" description="Helical" evidence="1">
    <location>
        <begin position="57"/>
        <end position="77"/>
    </location>
</feature>
<dbReference type="STRING" id="84698.SAMN04488528_101471"/>
<evidence type="ECO:0000259" key="2">
    <source>
        <dbReference type="Pfam" id="PF02517"/>
    </source>
</evidence>
<feature type="transmembrane region" description="Helical" evidence="1">
    <location>
        <begin position="194"/>
        <end position="210"/>
    </location>
</feature>
<feature type="transmembrane region" description="Helical" evidence="1">
    <location>
        <begin position="172"/>
        <end position="188"/>
    </location>
</feature>
<feature type="transmembrane region" description="Helical" evidence="1">
    <location>
        <begin position="21"/>
        <end position="51"/>
    </location>
</feature>
<feature type="domain" description="CAAX prenyl protease 2/Lysostaphin resistance protein A-like" evidence="2">
    <location>
        <begin position="141"/>
        <end position="228"/>
    </location>
</feature>
<proteinExistence type="predicted"/>
<dbReference type="GO" id="GO:0004175">
    <property type="term" value="F:endopeptidase activity"/>
    <property type="evidence" value="ECO:0007669"/>
    <property type="project" value="UniProtKB-ARBA"/>
</dbReference>
<feature type="transmembrane region" description="Helical" evidence="1">
    <location>
        <begin position="98"/>
        <end position="121"/>
    </location>
</feature>
<evidence type="ECO:0000313" key="3">
    <source>
        <dbReference type="EMBL" id="SFB15327.1"/>
    </source>
</evidence>
<dbReference type="PANTHER" id="PTHR36435:SF1">
    <property type="entry name" value="CAAX AMINO TERMINAL PROTEASE FAMILY PROTEIN"/>
    <property type="match status" value="1"/>
</dbReference>
<dbReference type="AlphaFoldDB" id="A0A1I0YQU1"/>
<dbReference type="InterPro" id="IPR052710">
    <property type="entry name" value="CAAX_protease"/>
</dbReference>
<dbReference type="GO" id="GO:0080120">
    <property type="term" value="P:CAAX-box protein maturation"/>
    <property type="evidence" value="ECO:0007669"/>
    <property type="project" value="UniProtKB-ARBA"/>
</dbReference>
<keyword evidence="1" id="KW-1133">Transmembrane helix</keyword>
<dbReference type="InterPro" id="IPR003675">
    <property type="entry name" value="Rce1/LyrA-like_dom"/>
</dbReference>
<dbReference type="PANTHER" id="PTHR36435">
    <property type="entry name" value="SLR1288 PROTEIN"/>
    <property type="match status" value="1"/>
</dbReference>
<keyword evidence="3" id="KW-0645">Protease</keyword>
<organism evidence="3 4">
    <name type="scientific">Clostridium frigidicarnis</name>
    <dbReference type="NCBI Taxonomy" id="84698"/>
    <lineage>
        <taxon>Bacteria</taxon>
        <taxon>Bacillati</taxon>
        <taxon>Bacillota</taxon>
        <taxon>Clostridia</taxon>
        <taxon>Eubacteriales</taxon>
        <taxon>Clostridiaceae</taxon>
        <taxon>Clostridium</taxon>
    </lineage>
</organism>
<feature type="transmembrane region" description="Helical" evidence="1">
    <location>
        <begin position="244"/>
        <end position="262"/>
    </location>
</feature>
<dbReference type="OrthoDB" id="4177129at2"/>
<dbReference type="Pfam" id="PF02517">
    <property type="entry name" value="Rce1-like"/>
    <property type="match status" value="1"/>
</dbReference>
<name>A0A1I0YQU1_9CLOT</name>
<evidence type="ECO:0000313" key="4">
    <source>
        <dbReference type="Proteomes" id="UP000198619"/>
    </source>
</evidence>
<keyword evidence="1" id="KW-0472">Membrane</keyword>
<dbReference type="EMBL" id="FOKI01000014">
    <property type="protein sequence ID" value="SFB15327.1"/>
    <property type="molecule type" value="Genomic_DNA"/>
</dbReference>
<keyword evidence="1" id="KW-0812">Transmembrane</keyword>
<keyword evidence="3" id="KW-0378">Hydrolase</keyword>
<dbReference type="GO" id="GO:0006508">
    <property type="term" value="P:proteolysis"/>
    <property type="evidence" value="ECO:0007669"/>
    <property type="project" value="UniProtKB-KW"/>
</dbReference>
<dbReference type="RefSeq" id="WP_090041209.1">
    <property type="nucleotide sequence ID" value="NZ_FOKI01000014.1"/>
</dbReference>
<gene>
    <name evidence="3" type="ORF">SAMN04488528_101471</name>
</gene>
<reference evidence="3 4" key="1">
    <citation type="submission" date="2016-10" db="EMBL/GenBank/DDBJ databases">
        <authorList>
            <person name="de Groot N.N."/>
        </authorList>
    </citation>
    <scope>NUCLEOTIDE SEQUENCE [LARGE SCALE GENOMIC DNA]</scope>
    <source>
        <strain evidence="3 4">DSM 12271</strain>
    </source>
</reference>
<protein>
    <submittedName>
        <fullName evidence="3">CAAX protease self-immunity</fullName>
    </submittedName>
</protein>
<dbReference type="Proteomes" id="UP000198619">
    <property type="component" value="Unassembled WGS sequence"/>
</dbReference>
<evidence type="ECO:0000256" key="1">
    <source>
        <dbReference type="SAM" id="Phobius"/>
    </source>
</evidence>
<accession>A0A1I0YQU1</accession>
<keyword evidence="4" id="KW-1185">Reference proteome</keyword>
<sequence>MRESKLLKPLKFLSDIEHGNITFNLGIWGSIGVLILFLLFGDLLISLPLYIKKQTTFMIIVRVLLSLVLLIFVLWAASMVVGTKSENISNHNTPSKKIFVYFALLLIGYRLFFGGTISHILDLIPQSSIIEYLGESLENDTVFMMFTVIVIAPIKEEFLMRGIICNGLSKRYSNKVAILVSAFMFALIHLNIQQGVNAFLLGVILGYAYLKTKSLYLTIFLHMLNNTIVFPLSIQYVLGGAVQIVYSAIAAIIGLALIYKYYNKLKLSLDSKDVIVVEQNLQV</sequence>